<organism evidence="1 2">
    <name type="scientific">Staphylococcus aureus</name>
    <dbReference type="NCBI Taxonomy" id="1280"/>
    <lineage>
        <taxon>Bacteria</taxon>
        <taxon>Bacillati</taxon>
        <taxon>Bacillota</taxon>
        <taxon>Bacilli</taxon>
        <taxon>Bacillales</taxon>
        <taxon>Staphylococcaceae</taxon>
        <taxon>Staphylococcus</taxon>
    </lineage>
</organism>
<gene>
    <name evidence="1" type="ORF">GAY54_08355</name>
</gene>
<evidence type="ECO:0000313" key="2">
    <source>
        <dbReference type="Proteomes" id="UP000463077"/>
    </source>
</evidence>
<name>A0AB73JG96_STAAU</name>
<accession>A0AB73JG96</accession>
<protein>
    <recommendedName>
        <fullName evidence="3">Phage protein</fullName>
    </recommendedName>
</protein>
<reference evidence="1 2" key="1">
    <citation type="journal article" date="2019" name="Int. J. Infect. Dis.">
        <title>Characterization of a community-acquired methicillin-resistant sequence type 338 Staphylococcus aureus strain containing a staphylococcal cassette chromosome mec type VT.</title>
        <authorList>
            <person name="Chen Y."/>
            <person name="Hong J."/>
            <person name="Chen Y."/>
            <person name="Wang H."/>
            <person name="Yu Y."/>
            <person name="Qu T."/>
        </authorList>
    </citation>
    <scope>NUCLEOTIDE SEQUENCE [LARGE SCALE GENOMIC DNA]</scope>
    <source>
        <strain evidence="1 2">LJ05</strain>
    </source>
</reference>
<dbReference type="Proteomes" id="UP000463077">
    <property type="component" value="Unassembled WGS sequence"/>
</dbReference>
<comment type="caution">
    <text evidence="1">The sequence shown here is derived from an EMBL/GenBank/DDBJ whole genome shotgun (WGS) entry which is preliminary data.</text>
</comment>
<dbReference type="EMBL" id="WFHO01000014">
    <property type="protein sequence ID" value="MUG52565.1"/>
    <property type="molecule type" value="Genomic_DNA"/>
</dbReference>
<evidence type="ECO:0000313" key="1">
    <source>
        <dbReference type="EMBL" id="MUG52565.1"/>
    </source>
</evidence>
<sequence length="139" mass="16569">MQGFFAFLFFLMVGGVIYAVKKYYVTTVKEAVEQFDKDLNRYVLIHNINHITETHEGKKVFHFDNSDNRTFQKVIPDKLVIVDKYEDERVEYTPSLMYNPKYLENRSIRELKNLTYGKLRNDTTIVIYITKETIKDKLI</sequence>
<proteinExistence type="predicted"/>
<evidence type="ECO:0008006" key="3">
    <source>
        <dbReference type="Google" id="ProtNLM"/>
    </source>
</evidence>
<dbReference type="RefSeq" id="WP_001575005.1">
    <property type="nucleotide sequence ID" value="NZ_JABMKL010000023.1"/>
</dbReference>
<dbReference type="AlphaFoldDB" id="A0AB73JG96"/>